<feature type="region of interest" description="Disordered" evidence="1">
    <location>
        <begin position="27"/>
        <end position="61"/>
    </location>
</feature>
<comment type="caution">
    <text evidence="2">The sequence shown here is derived from an EMBL/GenBank/DDBJ whole genome shotgun (WGS) entry which is preliminary data.</text>
</comment>
<proteinExistence type="predicted"/>
<name>A0ABV2I3M5_9HYPH</name>
<dbReference type="Proteomes" id="UP001549036">
    <property type="component" value="Unassembled WGS sequence"/>
</dbReference>
<sequence length="96" mass="10269">MDRPGDTPLPIRRSRLRRPYIPTWRSPFAGASLRSGGGHSDAQLNRQHSAHVGSAAPGEDRLQKSCRVCGAQTGGYNAYDALKTGELFNPNPGAPA</sequence>
<accession>A0ABV2I3M5</accession>
<protein>
    <submittedName>
        <fullName evidence="2">Uncharacterized protein</fullName>
    </submittedName>
</protein>
<evidence type="ECO:0000256" key="1">
    <source>
        <dbReference type="SAM" id="MobiDB-lite"/>
    </source>
</evidence>
<evidence type="ECO:0000313" key="2">
    <source>
        <dbReference type="EMBL" id="MET3596917.1"/>
    </source>
</evidence>
<dbReference type="EMBL" id="JBEPLM010000018">
    <property type="protein sequence ID" value="MET3596917.1"/>
    <property type="molecule type" value="Genomic_DNA"/>
</dbReference>
<reference evidence="2 3" key="1">
    <citation type="submission" date="2024-06" db="EMBL/GenBank/DDBJ databases">
        <title>Genomic Encyclopedia of Type Strains, Phase IV (KMG-IV): sequencing the most valuable type-strain genomes for metagenomic binning, comparative biology and taxonomic classification.</title>
        <authorList>
            <person name="Goeker M."/>
        </authorList>
    </citation>
    <scope>NUCLEOTIDE SEQUENCE [LARGE SCALE GENOMIC DNA]</scope>
    <source>
        <strain evidence="2 3">DSM 29846</strain>
    </source>
</reference>
<keyword evidence="3" id="KW-1185">Reference proteome</keyword>
<organism evidence="2 3">
    <name type="scientific">Mesorhizobium shonense</name>
    <dbReference type="NCBI Taxonomy" id="1209948"/>
    <lineage>
        <taxon>Bacteria</taxon>
        <taxon>Pseudomonadati</taxon>
        <taxon>Pseudomonadota</taxon>
        <taxon>Alphaproteobacteria</taxon>
        <taxon>Hyphomicrobiales</taxon>
        <taxon>Phyllobacteriaceae</taxon>
        <taxon>Mesorhizobium</taxon>
    </lineage>
</organism>
<gene>
    <name evidence="2" type="ORF">ABID26_006341</name>
</gene>
<evidence type="ECO:0000313" key="3">
    <source>
        <dbReference type="Proteomes" id="UP001549036"/>
    </source>
</evidence>